<feature type="region of interest" description="Disordered" evidence="1">
    <location>
        <begin position="30"/>
        <end position="50"/>
    </location>
</feature>
<organism evidence="3 4">
    <name type="scientific">[Myrmecia] bisecta</name>
    <dbReference type="NCBI Taxonomy" id="41462"/>
    <lineage>
        <taxon>Eukaryota</taxon>
        <taxon>Viridiplantae</taxon>
        <taxon>Chlorophyta</taxon>
        <taxon>core chlorophytes</taxon>
        <taxon>Trebouxiophyceae</taxon>
        <taxon>Trebouxiales</taxon>
        <taxon>Trebouxiaceae</taxon>
        <taxon>Myrmecia</taxon>
    </lineage>
</organism>
<keyword evidence="4" id="KW-1185">Reference proteome</keyword>
<dbReference type="Pfam" id="PF25325">
    <property type="entry name" value="EF-hand_EFHB_C"/>
    <property type="match status" value="1"/>
</dbReference>
<accession>A0AAW1PAV3</accession>
<dbReference type="AlphaFoldDB" id="A0AAW1PAV3"/>
<protein>
    <recommendedName>
        <fullName evidence="2">EFHB C-terminal EF-hand domain-containing protein</fullName>
    </recommendedName>
</protein>
<proteinExistence type="predicted"/>
<gene>
    <name evidence="3" type="ORF">WJX72_011725</name>
</gene>
<dbReference type="Proteomes" id="UP001489004">
    <property type="component" value="Unassembled WGS sequence"/>
</dbReference>
<dbReference type="EMBL" id="JALJOR010000017">
    <property type="protein sequence ID" value="KAK9804914.1"/>
    <property type="molecule type" value="Genomic_DNA"/>
</dbReference>
<feature type="domain" description="EFHB C-terminal EF-hand" evidence="2">
    <location>
        <begin position="364"/>
        <end position="435"/>
    </location>
</feature>
<dbReference type="InterPro" id="IPR057428">
    <property type="entry name" value="EFHB_EF-hand_C"/>
</dbReference>
<reference evidence="3 4" key="1">
    <citation type="journal article" date="2024" name="Nat. Commun.">
        <title>Phylogenomics reveals the evolutionary origins of lichenization in chlorophyte algae.</title>
        <authorList>
            <person name="Puginier C."/>
            <person name="Libourel C."/>
            <person name="Otte J."/>
            <person name="Skaloud P."/>
            <person name="Haon M."/>
            <person name="Grisel S."/>
            <person name="Petersen M."/>
            <person name="Berrin J.G."/>
            <person name="Delaux P.M."/>
            <person name="Dal Grande F."/>
            <person name="Keller J."/>
        </authorList>
    </citation>
    <scope>NUCLEOTIDE SEQUENCE [LARGE SCALE GENOMIC DNA]</scope>
    <source>
        <strain evidence="3 4">SAG 2043</strain>
    </source>
</reference>
<comment type="caution">
    <text evidence="3">The sequence shown here is derived from an EMBL/GenBank/DDBJ whole genome shotgun (WGS) entry which is preliminary data.</text>
</comment>
<sequence>MGPLVEPNTLSREPGAKLLAHIPAAGKVPKRNSYEGTKQCLDFGPRPTTPEKELKYRQSTLHEPGKIVKHFGSANNAVPEGPYGIRTVSKPNESVPESIRSYPESALLQWDMQRREEVYASSKREPLGKGYVRGHRIPEGLGSHVPFGKPVHARELSSAGQAGKVIFPADHPLGSSQDPASPAHELYITSHGAYSAGEQRRRHYDWQKAGINPVHHAFGAAAKETDRSKESLAALLQPETNDSLAHTRVVDKRLEDFQLTNKDLLGTPKNLGFGERGLPVDHTFGAASVRSGPEFGVDVLIKGNYTAKEQAPDADLGKSLRDGWRNIPTKKTFGLPTVRTDIVPPKHRSVANVHNYGNEPDTMQLIHPTATAERGISEEHYLKLRSKDELRDILAAAGITLEAEEFGHIFAAACAADKADNRCCIDVFMRCRHQLLEHLHGL</sequence>
<name>A0AAW1PAV3_9CHLO</name>
<evidence type="ECO:0000313" key="4">
    <source>
        <dbReference type="Proteomes" id="UP001489004"/>
    </source>
</evidence>
<evidence type="ECO:0000313" key="3">
    <source>
        <dbReference type="EMBL" id="KAK9804914.1"/>
    </source>
</evidence>
<evidence type="ECO:0000259" key="2">
    <source>
        <dbReference type="Pfam" id="PF25325"/>
    </source>
</evidence>
<evidence type="ECO:0000256" key="1">
    <source>
        <dbReference type="SAM" id="MobiDB-lite"/>
    </source>
</evidence>